<keyword evidence="5" id="KW-1185">Reference proteome</keyword>
<proteinExistence type="inferred from homology"/>
<sequence>MSLPPWPAPSGPLEGFVPLENARLFYRDVGQGRPVVVLHGGPDFDHTYLLPDMDRLARSCRLIYYDQRGRGRSADGVRPEDVSLRSDVADLESLRAHFRLESAALLGHSWGALLAMEYALRHPQRLSHLILLNTAPASHGDYLLFRRELPGRRTAADLEKLGSRPADPRYQQGDPDAVAEYYRSHFRATLRQPEHLERLVQSLRSSFTREGVLKARAIEERLMEDTWLSATYDLLPRLQHLRVPTLLVHGEHDFIPLECAAHVAEAIPGARLTVLRGCGHFAYMEAPEEFRRAIADFFAADDF</sequence>
<organism evidence="4 5">
    <name type="scientific">Calidithermus terrae</name>
    <dbReference type="NCBI Taxonomy" id="1408545"/>
    <lineage>
        <taxon>Bacteria</taxon>
        <taxon>Thermotogati</taxon>
        <taxon>Deinococcota</taxon>
        <taxon>Deinococci</taxon>
        <taxon>Thermales</taxon>
        <taxon>Thermaceae</taxon>
        <taxon>Calidithermus</taxon>
    </lineage>
</organism>
<dbReference type="InterPro" id="IPR002410">
    <property type="entry name" value="Peptidase_S33"/>
</dbReference>
<evidence type="ECO:0000259" key="3">
    <source>
        <dbReference type="Pfam" id="PF00561"/>
    </source>
</evidence>
<dbReference type="Pfam" id="PF00561">
    <property type="entry name" value="Abhydrolase_1"/>
    <property type="match status" value="1"/>
</dbReference>
<keyword evidence="4" id="KW-0031">Aminopeptidase</keyword>
<dbReference type="GO" id="GO:0016020">
    <property type="term" value="C:membrane"/>
    <property type="evidence" value="ECO:0007669"/>
    <property type="project" value="TreeGrafter"/>
</dbReference>
<dbReference type="GO" id="GO:0006508">
    <property type="term" value="P:proteolysis"/>
    <property type="evidence" value="ECO:0007669"/>
    <property type="project" value="InterPro"/>
</dbReference>
<dbReference type="EC" id="3.4.11.5" evidence="4"/>
<reference evidence="4 5" key="1">
    <citation type="submission" date="2018-08" db="EMBL/GenBank/DDBJ databases">
        <title>Meiothermus terrae DSM 26712 genome sequencing project.</title>
        <authorList>
            <person name="Da Costa M.S."/>
            <person name="Albuquerque L."/>
            <person name="Raposo P."/>
            <person name="Froufe H.J.C."/>
            <person name="Barroso C.S."/>
            <person name="Egas C."/>
        </authorList>
    </citation>
    <scope>NUCLEOTIDE SEQUENCE [LARGE SCALE GENOMIC DNA]</scope>
    <source>
        <strain evidence="4 5">DSM 26712</strain>
    </source>
</reference>
<evidence type="ECO:0000313" key="4">
    <source>
        <dbReference type="EMBL" id="RIH83304.1"/>
    </source>
</evidence>
<comment type="caution">
    <text evidence="4">The sequence shown here is derived from an EMBL/GenBank/DDBJ whole genome shotgun (WGS) entry which is preliminary data.</text>
</comment>
<dbReference type="PANTHER" id="PTHR43798:SF33">
    <property type="entry name" value="HYDROLASE, PUTATIVE (AFU_ORTHOLOGUE AFUA_2G14860)-RELATED"/>
    <property type="match status" value="1"/>
</dbReference>
<feature type="domain" description="AB hydrolase-1" evidence="3">
    <location>
        <begin position="34"/>
        <end position="287"/>
    </location>
</feature>
<dbReference type="Gene3D" id="3.40.50.1820">
    <property type="entry name" value="alpha/beta hydrolase"/>
    <property type="match status" value="1"/>
</dbReference>
<dbReference type="Proteomes" id="UP000265715">
    <property type="component" value="Unassembled WGS sequence"/>
</dbReference>
<evidence type="ECO:0000256" key="2">
    <source>
        <dbReference type="ARBA" id="ARBA00022801"/>
    </source>
</evidence>
<evidence type="ECO:0000313" key="5">
    <source>
        <dbReference type="Proteomes" id="UP000265715"/>
    </source>
</evidence>
<dbReference type="RefSeq" id="WP_170159644.1">
    <property type="nucleotide sequence ID" value="NZ_QXDL01000095.1"/>
</dbReference>
<dbReference type="InterPro" id="IPR029058">
    <property type="entry name" value="AB_hydrolase_fold"/>
</dbReference>
<dbReference type="SUPFAM" id="SSF53474">
    <property type="entry name" value="alpha/beta-Hydrolases"/>
    <property type="match status" value="1"/>
</dbReference>
<evidence type="ECO:0000256" key="1">
    <source>
        <dbReference type="ARBA" id="ARBA00010088"/>
    </source>
</evidence>
<dbReference type="PRINTS" id="PR00111">
    <property type="entry name" value="ABHYDROLASE"/>
</dbReference>
<accession>A0A399EF80</accession>
<dbReference type="AlphaFoldDB" id="A0A399EF80"/>
<gene>
    <name evidence="4" type="primary">pip_3</name>
    <name evidence="4" type="ORF">Mterra_02322</name>
</gene>
<comment type="similarity">
    <text evidence="1">Belongs to the peptidase S33 family.</text>
</comment>
<name>A0A399EF80_9DEIN</name>
<protein>
    <submittedName>
        <fullName evidence="4">Proline iminopeptidase</fullName>
        <ecNumber evidence="4">3.4.11.5</ecNumber>
    </submittedName>
</protein>
<keyword evidence="2 4" id="KW-0378">Hydrolase</keyword>
<dbReference type="PANTHER" id="PTHR43798">
    <property type="entry name" value="MONOACYLGLYCEROL LIPASE"/>
    <property type="match status" value="1"/>
</dbReference>
<dbReference type="InterPro" id="IPR050266">
    <property type="entry name" value="AB_hydrolase_sf"/>
</dbReference>
<dbReference type="InterPro" id="IPR000073">
    <property type="entry name" value="AB_hydrolase_1"/>
</dbReference>
<dbReference type="GO" id="GO:0004177">
    <property type="term" value="F:aminopeptidase activity"/>
    <property type="evidence" value="ECO:0007669"/>
    <property type="project" value="UniProtKB-KW"/>
</dbReference>
<dbReference type="EMBL" id="QXDL01000095">
    <property type="protein sequence ID" value="RIH83304.1"/>
    <property type="molecule type" value="Genomic_DNA"/>
</dbReference>
<keyword evidence="4" id="KW-0645">Protease</keyword>
<dbReference type="PRINTS" id="PR00793">
    <property type="entry name" value="PROAMNOPTASE"/>
</dbReference>